<name>A0A5C6TYX0_9BURK</name>
<accession>A0A5C6TYX0</accession>
<organism evidence="3 4">
    <name type="scientific">Piscinibacter aquaticus</name>
    <dbReference type="NCBI Taxonomy" id="392597"/>
    <lineage>
        <taxon>Bacteria</taxon>
        <taxon>Pseudomonadati</taxon>
        <taxon>Pseudomonadota</taxon>
        <taxon>Betaproteobacteria</taxon>
        <taxon>Burkholderiales</taxon>
        <taxon>Sphaerotilaceae</taxon>
        <taxon>Piscinibacter</taxon>
    </lineage>
</organism>
<dbReference type="PIRSF" id="PIRSF017082">
    <property type="entry name" value="YflP"/>
    <property type="match status" value="1"/>
</dbReference>
<comment type="caution">
    <text evidence="3">The sequence shown here is derived from an EMBL/GenBank/DDBJ whole genome shotgun (WGS) entry which is preliminary data.</text>
</comment>
<dbReference type="CDD" id="cd07012">
    <property type="entry name" value="PBP2_Bug_TTT"/>
    <property type="match status" value="1"/>
</dbReference>
<protein>
    <submittedName>
        <fullName evidence="3">Tripartite tricarboxylate transporter substrate binding protein</fullName>
    </submittedName>
</protein>
<sequence length="335" mass="36165">MRRGHCTRRARLAAAAAITAAPGLSLASPPFPTARPITLWVPWPAGGATDITMRLLADIASRHLQQKVIVDNRPGAGGTMAMPILQQAEPDGYTIAQIPQPVLRVPYTQRVLWDPVRDVTPIIQISGVTFGVLVLGSSSFRTMDDLFAFAKAKPGELSIATNGVGTTPHVALEELFTARGLKYIHVPYKGTAEQLLAVETGQVMVGVNSTGFAPLVDSGRLRLLATLAAKRSPRWPTVPTLKELGFNIVAMSPYGLGGPRGLPPAVVATLHDAFRKAMFDPAFAHEIGKYDQELEYLGPAEYGAWIREQYAKEKLVVERMGLSREAADAARAARR</sequence>
<dbReference type="Pfam" id="PF03401">
    <property type="entry name" value="TctC"/>
    <property type="match status" value="1"/>
</dbReference>
<dbReference type="InterPro" id="IPR005064">
    <property type="entry name" value="BUG"/>
</dbReference>
<keyword evidence="4" id="KW-1185">Reference proteome</keyword>
<feature type="chain" id="PRO_5022944062" evidence="2">
    <location>
        <begin position="28"/>
        <end position="335"/>
    </location>
</feature>
<dbReference type="EMBL" id="VOPW01000001">
    <property type="protein sequence ID" value="TXC65787.1"/>
    <property type="molecule type" value="Genomic_DNA"/>
</dbReference>
<keyword evidence="2" id="KW-0732">Signal</keyword>
<comment type="similarity">
    <text evidence="1">Belongs to the UPF0065 (bug) family.</text>
</comment>
<dbReference type="AlphaFoldDB" id="A0A5C6TYX0"/>
<evidence type="ECO:0000256" key="2">
    <source>
        <dbReference type="SAM" id="SignalP"/>
    </source>
</evidence>
<gene>
    <name evidence="3" type="ORF">FSC37_06310</name>
</gene>
<proteinExistence type="inferred from homology"/>
<evidence type="ECO:0000313" key="3">
    <source>
        <dbReference type="EMBL" id="TXC65787.1"/>
    </source>
</evidence>
<dbReference type="Gene3D" id="3.40.190.150">
    <property type="entry name" value="Bordetella uptake gene, domain 1"/>
    <property type="match status" value="1"/>
</dbReference>
<evidence type="ECO:0000256" key="1">
    <source>
        <dbReference type="ARBA" id="ARBA00006987"/>
    </source>
</evidence>
<feature type="signal peptide" evidence="2">
    <location>
        <begin position="1"/>
        <end position="27"/>
    </location>
</feature>
<dbReference type="Proteomes" id="UP000321832">
    <property type="component" value="Unassembled WGS sequence"/>
</dbReference>
<evidence type="ECO:0000313" key="4">
    <source>
        <dbReference type="Proteomes" id="UP000321832"/>
    </source>
</evidence>
<dbReference type="PANTHER" id="PTHR42928:SF5">
    <property type="entry name" value="BLR1237 PROTEIN"/>
    <property type="match status" value="1"/>
</dbReference>
<dbReference type="InterPro" id="IPR042100">
    <property type="entry name" value="Bug_dom1"/>
</dbReference>
<dbReference type="SUPFAM" id="SSF53850">
    <property type="entry name" value="Periplasmic binding protein-like II"/>
    <property type="match status" value="1"/>
</dbReference>
<dbReference type="PANTHER" id="PTHR42928">
    <property type="entry name" value="TRICARBOXYLATE-BINDING PROTEIN"/>
    <property type="match status" value="1"/>
</dbReference>
<reference evidence="3 4" key="1">
    <citation type="submission" date="2019-08" db="EMBL/GenBank/DDBJ databases">
        <authorList>
            <person name="Khan S.A."/>
            <person name="Jeon C.O."/>
            <person name="Jeong S.E."/>
        </authorList>
    </citation>
    <scope>NUCLEOTIDE SEQUENCE [LARGE SCALE GENOMIC DNA]</scope>
    <source>
        <strain evidence="4">IMCC1728</strain>
    </source>
</reference>
<dbReference type="Gene3D" id="3.40.190.10">
    <property type="entry name" value="Periplasmic binding protein-like II"/>
    <property type="match status" value="1"/>
</dbReference>